<protein>
    <submittedName>
        <fullName evidence="1">Uncharacterized protein</fullName>
    </submittedName>
</protein>
<keyword evidence="2" id="KW-1185">Reference proteome</keyword>
<gene>
    <name evidence="1" type="ordered locus">Dred_0562</name>
</gene>
<organism evidence="1 2">
    <name type="scientific">Desulforamulus reducens (strain ATCC BAA-1160 / DSM 100696 / MI-1)</name>
    <name type="common">Desulfotomaculum reducens</name>
    <dbReference type="NCBI Taxonomy" id="349161"/>
    <lineage>
        <taxon>Bacteria</taxon>
        <taxon>Bacillati</taxon>
        <taxon>Bacillota</taxon>
        <taxon>Clostridia</taxon>
        <taxon>Eubacteriales</taxon>
        <taxon>Peptococcaceae</taxon>
        <taxon>Desulforamulus</taxon>
    </lineage>
</organism>
<dbReference type="EMBL" id="CP000612">
    <property type="protein sequence ID" value="ABO49106.1"/>
    <property type="molecule type" value="Genomic_DNA"/>
</dbReference>
<dbReference type="Proteomes" id="UP000001556">
    <property type="component" value="Chromosome"/>
</dbReference>
<sequence>MLMLPREIKLFIHIRVRYNRSNNQPQPTGVVLQIIKVQLGHRHEGDVLAQDLTHQGILAAAEAAGGLDGDAELLACIFDVAGDFNSTLDEHPVPDFKLPALLQAHQGAGEATFFYFGQHFS</sequence>
<accession>A4J203</accession>
<dbReference type="HOGENOM" id="CLU_2034316_0_0_9"/>
<dbReference type="AlphaFoldDB" id="A4J203"/>
<evidence type="ECO:0000313" key="2">
    <source>
        <dbReference type="Proteomes" id="UP000001556"/>
    </source>
</evidence>
<proteinExistence type="predicted"/>
<dbReference type="KEGG" id="drm:Dred_0562"/>
<reference evidence="1 2" key="1">
    <citation type="submission" date="2007-03" db="EMBL/GenBank/DDBJ databases">
        <title>Complete sequence of Desulfotomaculum reducens MI-1.</title>
        <authorList>
            <consortium name="US DOE Joint Genome Institute"/>
            <person name="Copeland A."/>
            <person name="Lucas S."/>
            <person name="Lapidus A."/>
            <person name="Barry K."/>
            <person name="Detter J.C."/>
            <person name="Glavina del Rio T."/>
            <person name="Hammon N."/>
            <person name="Israni S."/>
            <person name="Dalin E."/>
            <person name="Tice H."/>
            <person name="Pitluck S."/>
            <person name="Sims D."/>
            <person name="Brettin T."/>
            <person name="Bruce D."/>
            <person name="Han C."/>
            <person name="Tapia R."/>
            <person name="Schmutz J."/>
            <person name="Larimer F."/>
            <person name="Land M."/>
            <person name="Hauser L."/>
            <person name="Kyrpides N."/>
            <person name="Kim E."/>
            <person name="Tebo B.M."/>
            <person name="Richardson P."/>
        </authorList>
    </citation>
    <scope>NUCLEOTIDE SEQUENCE [LARGE SCALE GENOMIC DNA]</scope>
    <source>
        <strain evidence="1 2">MI-1</strain>
    </source>
</reference>
<evidence type="ECO:0000313" key="1">
    <source>
        <dbReference type="EMBL" id="ABO49106.1"/>
    </source>
</evidence>
<name>A4J203_DESRM</name>